<dbReference type="Gene3D" id="2.60.40.10">
    <property type="entry name" value="Immunoglobulins"/>
    <property type="match status" value="2"/>
</dbReference>
<dbReference type="InterPro" id="IPR011635">
    <property type="entry name" value="CARDB"/>
</dbReference>
<gene>
    <name evidence="12" type="ORF">QQ020_03730</name>
</gene>
<sequence>MGKDNYYNWRFFAVLTILVFASPLSVLGQKRCSTMEYEAYRRNQNPKMETSKIFENWLVKRIAHKKFTTPGAKTSAAVVTIPVVVHVVHMGEPVGQGSNISDAQIISQIEVLNEDFRRLNSDASETLPVFAPVADDMEIEFTLAKQTPEGLPTDGIVRVLSDQSSYGLRDAIKLSNLSYWPAEDYLNIWVTTLGSSLLGFAQFPVSSLEGLEDASNNRLTDGLVMRYQSFGSNTKGTFPSLIAPYDRGRTATHEMGHFFGLRHIWGDGNCSQDDFCLDTPSSSSEHEGCNLARESCGQLSMVQNYMDYTDDVCMNLFTSDQKERMRTVLESSPRRQSLTTSSGAIDPSLVTDDLGVKSVINPSLSQCGTTFTPTIEVRNYGTNDITAARVNFSVNGVVVESIDVNLSLAPLDTDTLTFSTVNDINVGSNDILFEVIETNGIPDNNPANNTQSLTYIVNTERVTSINETFEIFPTDWIVVNADASTTWLLQSAPGISQNNKAMMIDYFGYEDALGEIDRLISPPLDFSNASSISLTFRYAYVNRNDQQDRLTVAMSTNCGSSFENIIFDEVGPTLATSDAQETAFVPEDKSHWKKISINLDDFAGAQDVRLAFDAQNGEGNNLYLDDVVLEMEQQYDTDISIKAVLSPAAISCNNTFVPGIQIENPGRLTVSNFTAQYSIDGVQQATVEALSLNPGEEMTVEFPEITLADGQFEFDFQIVNPSGQTDQNPENNQVIAFQSINNTTEEAPIREVFKNTDLENTGWQVVNPDRDKTWLITPAAGNGINNNAAYINGYDYETTGEEDWLVSPVLDFGGANEASLTFKFSYANVNNYNDLLKIRVSRDCGETFDDPIYVKQSVALGVTTSSQPWVPAAEEDWRSEFVNLDSYAGYEQVRLAFVFENQFGNNLYIDDIEFFLTSDRDFPVPETNSFVIYPNPVINDNFNASFNLANKEDIHLAIFDSKGQVVYERNLEKTLNQTYTLELPQLINGVYFVKTAGTSLNDVQKLLIQK</sequence>
<evidence type="ECO:0000313" key="13">
    <source>
        <dbReference type="Proteomes" id="UP001172083"/>
    </source>
</evidence>
<dbReference type="PANTHER" id="PTHR47466:SF1">
    <property type="entry name" value="METALLOPROTEASE MEP1 (AFU_ORTHOLOGUE AFUA_1G07730)-RELATED"/>
    <property type="match status" value="1"/>
</dbReference>
<dbReference type="PANTHER" id="PTHR47466">
    <property type="match status" value="1"/>
</dbReference>
<keyword evidence="7" id="KW-0482">Metalloprotease</keyword>
<evidence type="ECO:0000256" key="1">
    <source>
        <dbReference type="ARBA" id="ARBA00008721"/>
    </source>
</evidence>
<dbReference type="NCBIfam" id="NF038128">
    <property type="entry name" value="choice_anch_J"/>
    <property type="match status" value="2"/>
</dbReference>
<dbReference type="Pfam" id="PF05572">
    <property type="entry name" value="Peptidase_M43"/>
    <property type="match status" value="1"/>
</dbReference>
<evidence type="ECO:0000256" key="2">
    <source>
        <dbReference type="ARBA" id="ARBA00022670"/>
    </source>
</evidence>
<evidence type="ECO:0000256" key="3">
    <source>
        <dbReference type="ARBA" id="ARBA00022723"/>
    </source>
</evidence>
<evidence type="ECO:0000259" key="11">
    <source>
        <dbReference type="Pfam" id="PF18962"/>
    </source>
</evidence>
<evidence type="ECO:0000256" key="5">
    <source>
        <dbReference type="ARBA" id="ARBA00022801"/>
    </source>
</evidence>
<evidence type="ECO:0000313" key="12">
    <source>
        <dbReference type="EMBL" id="MDN5211139.1"/>
    </source>
</evidence>
<evidence type="ECO:0000256" key="4">
    <source>
        <dbReference type="ARBA" id="ARBA00022729"/>
    </source>
</evidence>
<dbReference type="Gene3D" id="2.60.120.200">
    <property type="match status" value="2"/>
</dbReference>
<feature type="domain" description="CARDB" evidence="10">
    <location>
        <begin position="638"/>
        <end position="733"/>
    </location>
</feature>
<keyword evidence="4" id="KW-0732">Signal</keyword>
<dbReference type="Proteomes" id="UP001172083">
    <property type="component" value="Unassembled WGS sequence"/>
</dbReference>
<keyword evidence="6" id="KW-0862">Zinc</keyword>
<keyword evidence="8" id="KW-1015">Disulfide bond</keyword>
<protein>
    <submittedName>
        <fullName evidence="12">Choice-of-anchor J domain-containing protein</fullName>
    </submittedName>
</protein>
<comment type="similarity">
    <text evidence="1">Belongs to the peptidase M43B family.</text>
</comment>
<keyword evidence="5" id="KW-0378">Hydrolase</keyword>
<dbReference type="RefSeq" id="WP_346756474.1">
    <property type="nucleotide sequence ID" value="NZ_JAUJEB010000001.1"/>
</dbReference>
<reference evidence="12" key="1">
    <citation type="submission" date="2023-06" db="EMBL/GenBank/DDBJ databases">
        <title>Genomic of Agaribacillus aureum.</title>
        <authorList>
            <person name="Wang G."/>
        </authorList>
    </citation>
    <scope>NUCLEOTIDE SEQUENCE</scope>
    <source>
        <strain evidence="12">BMA12</strain>
    </source>
</reference>
<evidence type="ECO:0000259" key="10">
    <source>
        <dbReference type="Pfam" id="PF07705"/>
    </source>
</evidence>
<keyword evidence="3" id="KW-0479">Metal-binding</keyword>
<dbReference type="SUPFAM" id="SSF55486">
    <property type="entry name" value="Metalloproteases ('zincins'), catalytic domain"/>
    <property type="match status" value="1"/>
</dbReference>
<dbReference type="InterPro" id="IPR013783">
    <property type="entry name" value="Ig-like_fold"/>
</dbReference>
<evidence type="ECO:0000256" key="6">
    <source>
        <dbReference type="ARBA" id="ARBA00022833"/>
    </source>
</evidence>
<dbReference type="InterPro" id="IPR024079">
    <property type="entry name" value="MetalloPept_cat_dom_sf"/>
</dbReference>
<dbReference type="InterPro" id="IPR008754">
    <property type="entry name" value="Peptidase_M43"/>
</dbReference>
<feature type="domain" description="CARDB" evidence="10">
    <location>
        <begin position="353"/>
        <end position="451"/>
    </location>
</feature>
<dbReference type="Gene3D" id="3.40.390.10">
    <property type="entry name" value="Collagenase (Catalytic Domain)"/>
    <property type="match status" value="1"/>
</dbReference>
<keyword evidence="2" id="KW-0645">Protease</keyword>
<proteinExistence type="inferred from homology"/>
<comment type="caution">
    <text evidence="12">The sequence shown here is derived from an EMBL/GenBank/DDBJ whole genome shotgun (WGS) entry which is preliminary data.</text>
</comment>
<dbReference type="Pfam" id="PF07705">
    <property type="entry name" value="CARDB"/>
    <property type="match status" value="2"/>
</dbReference>
<evidence type="ECO:0000256" key="7">
    <source>
        <dbReference type="ARBA" id="ARBA00023049"/>
    </source>
</evidence>
<dbReference type="CDD" id="cd04275">
    <property type="entry name" value="ZnMc_pappalysin_like"/>
    <property type="match status" value="1"/>
</dbReference>
<keyword evidence="13" id="KW-1185">Reference proteome</keyword>
<evidence type="ECO:0000256" key="8">
    <source>
        <dbReference type="ARBA" id="ARBA00023157"/>
    </source>
</evidence>
<organism evidence="12 13">
    <name type="scientific">Agaribacillus aureus</name>
    <dbReference type="NCBI Taxonomy" id="3051825"/>
    <lineage>
        <taxon>Bacteria</taxon>
        <taxon>Pseudomonadati</taxon>
        <taxon>Bacteroidota</taxon>
        <taxon>Cytophagia</taxon>
        <taxon>Cytophagales</taxon>
        <taxon>Splendidivirgaceae</taxon>
        <taxon>Agaribacillus</taxon>
    </lineage>
</organism>
<evidence type="ECO:0000259" key="9">
    <source>
        <dbReference type="Pfam" id="PF05572"/>
    </source>
</evidence>
<dbReference type="Pfam" id="PF18962">
    <property type="entry name" value="Por_Secre_tail"/>
    <property type="match status" value="1"/>
</dbReference>
<name>A0ABT8L0B4_9BACT</name>
<feature type="domain" description="Secretion system C-terminal sorting" evidence="11">
    <location>
        <begin position="932"/>
        <end position="1008"/>
    </location>
</feature>
<dbReference type="InterPro" id="IPR026444">
    <property type="entry name" value="Secre_tail"/>
</dbReference>
<accession>A0ABT8L0B4</accession>
<dbReference type="NCBIfam" id="TIGR04183">
    <property type="entry name" value="Por_Secre_tail"/>
    <property type="match status" value="1"/>
</dbReference>
<dbReference type="EMBL" id="JAUJEB010000001">
    <property type="protein sequence ID" value="MDN5211139.1"/>
    <property type="molecule type" value="Genomic_DNA"/>
</dbReference>
<feature type="domain" description="Peptidase M43 pregnancy-associated plasma-A" evidence="9">
    <location>
        <begin position="249"/>
        <end position="330"/>
    </location>
</feature>